<dbReference type="Proteomes" id="UP000179920">
    <property type="component" value="Chromosome VII"/>
</dbReference>
<organism evidence="1 2">
    <name type="scientific">Ustilago bromivora</name>
    <dbReference type="NCBI Taxonomy" id="307758"/>
    <lineage>
        <taxon>Eukaryota</taxon>
        <taxon>Fungi</taxon>
        <taxon>Dikarya</taxon>
        <taxon>Basidiomycota</taxon>
        <taxon>Ustilaginomycotina</taxon>
        <taxon>Ustilaginomycetes</taxon>
        <taxon>Ustilaginales</taxon>
        <taxon>Ustilaginaceae</taxon>
        <taxon>Ustilago</taxon>
    </lineage>
</organism>
<dbReference type="AlphaFoldDB" id="A0A1K0GQL4"/>
<reference evidence="2" key="1">
    <citation type="submission" date="2016-04" db="EMBL/GenBank/DDBJ databases">
        <authorList>
            <person name="Guldener U."/>
            <person name="Guldener U."/>
        </authorList>
    </citation>
    <scope>NUCLEOTIDE SEQUENCE [LARGE SCALE GENOMIC DNA]</scope>
    <source>
        <strain evidence="2">UB2112</strain>
    </source>
</reference>
<sequence>MLVEKTRASFFYCNTSPGLDVVSKCSDMLPYCCKVDSSGHGYCATFSDKCILGGSTVEENK</sequence>
<dbReference type="EMBL" id="LT558123">
    <property type="protein sequence ID" value="SAM82329.1"/>
    <property type="molecule type" value="Genomic_DNA"/>
</dbReference>
<evidence type="ECO:0000313" key="1">
    <source>
        <dbReference type="EMBL" id="SAM82329.1"/>
    </source>
</evidence>
<evidence type="ECO:0000313" key="2">
    <source>
        <dbReference type="Proteomes" id="UP000179920"/>
    </source>
</evidence>
<accession>A0A1K0GQL4</accession>
<protein>
    <submittedName>
        <fullName evidence="1">Uncharacterized protein</fullName>
    </submittedName>
</protein>
<gene>
    <name evidence="1" type="ORF">UBRO_20663</name>
</gene>
<proteinExistence type="predicted"/>
<name>A0A1K0GQL4_9BASI</name>